<accession>A0A136IIB5</accession>
<evidence type="ECO:0000313" key="1">
    <source>
        <dbReference type="EMBL" id="KXJ84726.1"/>
    </source>
</evidence>
<reference evidence="2" key="1">
    <citation type="submission" date="2016-02" db="EMBL/GenBank/DDBJ databases">
        <title>Draft genome sequence of Microdochium bolleyi, a fungal endophyte of beachgrass.</title>
        <authorList>
            <consortium name="DOE Joint Genome Institute"/>
            <person name="David A.S."/>
            <person name="May G."/>
            <person name="Haridas S."/>
            <person name="Lim J."/>
            <person name="Wang M."/>
            <person name="Labutti K."/>
            <person name="Lipzen A."/>
            <person name="Barry K."/>
            <person name="Grigoriev I.V."/>
        </authorList>
    </citation>
    <scope>NUCLEOTIDE SEQUENCE [LARGE SCALE GENOMIC DNA]</scope>
    <source>
        <strain evidence="2">J235TASD1</strain>
    </source>
</reference>
<dbReference type="InParanoid" id="A0A136IIB5"/>
<dbReference type="STRING" id="196109.A0A136IIB5"/>
<organism evidence="1 2">
    <name type="scientific">Microdochium bolleyi</name>
    <dbReference type="NCBI Taxonomy" id="196109"/>
    <lineage>
        <taxon>Eukaryota</taxon>
        <taxon>Fungi</taxon>
        <taxon>Dikarya</taxon>
        <taxon>Ascomycota</taxon>
        <taxon>Pezizomycotina</taxon>
        <taxon>Sordariomycetes</taxon>
        <taxon>Xylariomycetidae</taxon>
        <taxon>Xylariales</taxon>
        <taxon>Microdochiaceae</taxon>
        <taxon>Microdochium</taxon>
    </lineage>
</organism>
<dbReference type="EMBL" id="KQ964343">
    <property type="protein sequence ID" value="KXJ84726.1"/>
    <property type="molecule type" value="Genomic_DNA"/>
</dbReference>
<sequence>MAPSTTFERIEGWTVLAGTHVSGGTLNVTVHEPESTPRHAEPFSTFPFLPDADFIERPDVTAWLDTTLAITQAAAYIARRSPRISCSTYLEHFRKSEKKKESLLDRDLGDLRRDGTAANSVVVTWHELGIDHGPLCDAEHLASQGVDM</sequence>
<proteinExistence type="predicted"/>
<dbReference type="Proteomes" id="UP000070501">
    <property type="component" value="Unassembled WGS sequence"/>
</dbReference>
<gene>
    <name evidence="1" type="ORF">Micbo1qcDRAFT_227710</name>
</gene>
<feature type="non-terminal residue" evidence="1">
    <location>
        <position position="1"/>
    </location>
</feature>
<protein>
    <submittedName>
        <fullName evidence="1">Uncharacterized protein</fullName>
    </submittedName>
</protein>
<dbReference type="AlphaFoldDB" id="A0A136IIB5"/>
<name>A0A136IIB5_9PEZI</name>
<keyword evidence="2" id="KW-1185">Reference proteome</keyword>
<dbReference type="OrthoDB" id="3792539at2759"/>
<evidence type="ECO:0000313" key="2">
    <source>
        <dbReference type="Proteomes" id="UP000070501"/>
    </source>
</evidence>